<keyword evidence="1" id="KW-0812">Transmembrane</keyword>
<sequence>MTSRDPFVSSLMARSAAERLVGVAAILALLWLAVWWAVVLP</sequence>
<gene>
    <name evidence="2" type="ORF">A6302_01957</name>
</gene>
<feature type="transmembrane region" description="Helical" evidence="1">
    <location>
        <begin position="20"/>
        <end position="38"/>
    </location>
</feature>
<proteinExistence type="predicted"/>
<protein>
    <submittedName>
        <fullName evidence="2">Uncharacterized protein</fullName>
    </submittedName>
</protein>
<dbReference type="EMBL" id="MCRJ01000041">
    <property type="protein sequence ID" value="ODN70736.1"/>
    <property type="molecule type" value="Genomic_DNA"/>
</dbReference>
<comment type="caution">
    <text evidence="2">The sequence shown here is derived from an EMBL/GenBank/DDBJ whole genome shotgun (WGS) entry which is preliminary data.</text>
</comment>
<dbReference type="Proteomes" id="UP000094622">
    <property type="component" value="Unassembled WGS sequence"/>
</dbReference>
<keyword evidence="1" id="KW-1133">Transmembrane helix</keyword>
<evidence type="ECO:0000313" key="3">
    <source>
        <dbReference type="Proteomes" id="UP000094622"/>
    </source>
</evidence>
<keyword evidence="3" id="KW-1185">Reference proteome</keyword>
<keyword evidence="1" id="KW-0472">Membrane</keyword>
<accession>A0A1E3H4N4</accession>
<organism evidence="2 3">
    <name type="scientific">Methylobrevis pamukkalensis</name>
    <dbReference type="NCBI Taxonomy" id="1439726"/>
    <lineage>
        <taxon>Bacteria</taxon>
        <taxon>Pseudomonadati</taxon>
        <taxon>Pseudomonadota</taxon>
        <taxon>Alphaproteobacteria</taxon>
        <taxon>Hyphomicrobiales</taxon>
        <taxon>Pleomorphomonadaceae</taxon>
        <taxon>Methylobrevis</taxon>
    </lineage>
</organism>
<evidence type="ECO:0000313" key="2">
    <source>
        <dbReference type="EMBL" id="ODN70736.1"/>
    </source>
</evidence>
<reference evidence="2 3" key="1">
    <citation type="submission" date="2016-07" db="EMBL/GenBank/DDBJ databases">
        <title>Draft Genome Sequence of Methylobrevis pamukkalensis PK2.</title>
        <authorList>
            <person name="Vasilenko O.V."/>
            <person name="Doronina N.V."/>
            <person name="Shmareva M.N."/>
            <person name="Tarlachkov S.V."/>
            <person name="Mustakhimov I."/>
            <person name="Trotsenko Y.A."/>
        </authorList>
    </citation>
    <scope>NUCLEOTIDE SEQUENCE [LARGE SCALE GENOMIC DNA]</scope>
    <source>
        <strain evidence="2 3">PK2</strain>
    </source>
</reference>
<name>A0A1E3H4N4_9HYPH</name>
<dbReference type="AlphaFoldDB" id="A0A1E3H4N4"/>
<dbReference type="RefSeq" id="WP_280938983.1">
    <property type="nucleotide sequence ID" value="NZ_MCRJ01000041.1"/>
</dbReference>
<evidence type="ECO:0000256" key="1">
    <source>
        <dbReference type="SAM" id="Phobius"/>
    </source>
</evidence>